<dbReference type="EMBL" id="FNRL01000027">
    <property type="protein sequence ID" value="SEA99268.1"/>
    <property type="molecule type" value="Genomic_DNA"/>
</dbReference>
<dbReference type="STRING" id="408074.SAMN05660909_04586"/>
<keyword evidence="4" id="KW-1185">Reference proteome</keyword>
<keyword evidence="1" id="KW-0732">Signal</keyword>
<evidence type="ECO:0000313" key="3">
    <source>
        <dbReference type="EMBL" id="SEA99268.1"/>
    </source>
</evidence>
<accession>A0A1H4FRG9</accession>
<gene>
    <name evidence="3" type="ORF">SAMN05660909_04586</name>
</gene>
<dbReference type="OrthoDB" id="680656at2"/>
<feature type="domain" description="DUF5977" evidence="2">
    <location>
        <begin position="1240"/>
        <end position="1302"/>
    </location>
</feature>
<name>A0A1H4FRG9_9BACT</name>
<dbReference type="Pfam" id="PF19404">
    <property type="entry name" value="DUF5977"/>
    <property type="match status" value="1"/>
</dbReference>
<feature type="signal peptide" evidence="1">
    <location>
        <begin position="1"/>
        <end position="22"/>
    </location>
</feature>
<reference evidence="4" key="1">
    <citation type="submission" date="2016-10" db="EMBL/GenBank/DDBJ databases">
        <authorList>
            <person name="Varghese N."/>
            <person name="Submissions S."/>
        </authorList>
    </citation>
    <scope>NUCLEOTIDE SEQUENCE [LARGE SCALE GENOMIC DNA]</scope>
    <source>
        <strain evidence="4">DSM 23920</strain>
    </source>
</reference>
<protein>
    <recommendedName>
        <fullName evidence="2">DUF5977 domain-containing protein</fullName>
    </recommendedName>
</protein>
<evidence type="ECO:0000259" key="2">
    <source>
        <dbReference type="Pfam" id="PF19404"/>
    </source>
</evidence>
<organism evidence="3 4">
    <name type="scientific">Chitinophaga terrae</name>
    <name type="common">ex Kim and Jung 2007</name>
    <dbReference type="NCBI Taxonomy" id="408074"/>
    <lineage>
        <taxon>Bacteria</taxon>
        <taxon>Pseudomonadati</taxon>
        <taxon>Bacteroidota</taxon>
        <taxon>Chitinophagia</taxon>
        <taxon>Chitinophagales</taxon>
        <taxon>Chitinophagaceae</taxon>
        <taxon>Chitinophaga</taxon>
    </lineage>
</organism>
<dbReference type="RefSeq" id="WP_089764555.1">
    <property type="nucleotide sequence ID" value="NZ_BKAT01000047.1"/>
</dbReference>
<proteinExistence type="predicted"/>
<dbReference type="InterPro" id="IPR046020">
    <property type="entry name" value="DUF5977"/>
</dbReference>
<dbReference type="Proteomes" id="UP000199656">
    <property type="component" value="Unassembled WGS sequence"/>
</dbReference>
<sequence>MSLKKCKPLSVFLLLFFSIAKAQVDLPTGKATFSLPLFNYDDGERLKTTISLNYSGGGGIKVNETPGIVGLGWELLVGGSIVRATVGEPDDQIGGTYGGVRYADGYLYSPYNMAAGIPAKAAWIPLGTSQINSYRPDSSVIADRELDMFVFRFGNRSGSFTLTKDGYIFPGANFMLSIEKTEKDQRAANIITRINGFIITDEKGIKYKFSAIETSNIVTYEKGSQVTTSSGQTLIYQNKNISPYSVVTAWHLSEIFDPFTGHTITFNYSDYPLSYVTGYEGIYTVMTSPPDYKQDFSTQTIQHWYSGTKKRLQNISISASNTSVDFTYYDAQADMPGEKPLKQILIKSKGQTASGYLFKYRYFSREKYRDFDYVFPAAELPDARLALWSVQKTGQFTSMEPPYLFDYYHDKNLSGVASYVPPRTWAAQDHFGYFNGSTLYDYYSNDNTTFNNARGLSSENQRNVNGNGEAVLGTLKQVTYPTGGRLNFEYQINNEKYGASVVNTGGVRVGRTILTDMLDSNKKVIREYRYVREDSTISAWGYEPPLYKDTVVTTSIIPFGTSRYYAANMAYNVGMAAAPIAINAYANSLSFAQISGQLSFNIFAAMAITIISNLFQPSSSPTTPRSDSITNAYQLSNHPSKNNLLPHMYQRVEVLEGSGSSNIGKTIYEFTSPSDFALAVPVLSAPYSDRTRCLPWMYGLLKRKLELDKNNRPVSELINTYKFTQRALNPTSQYSARYKATKMLMCFENSFAPNAASRTKIISDGYYPLAGNAELTSTVMKDYDSTGLVTQTTKTYVNDVNYYYPKTITSVNSIGDTIQERYYYAADYGSSLAALNRLKDAGAISTLVSRETWQLRPGAQFLLDATISDFKPQITGNINVEQQFQLQTSAPLPASAAGNFNPAVLNRLPSLNIRQQAITYDDSGRVVTIVSQAGPKQSYKWGYNGERVVAVVQNANAARQDKVNASPGAATSGTITANVGETKSVTFTLSQPGTVYIKLEVLSPESRYCHYTLTGGSPAITKSGYLCKVLSPGTLNETWDNRKSTYPVSIIFGNLKAGIYTLTTDQFAVSPTTSANPNRVYYSYYTDQTNTVAAEFYYESFEDSSYLSVGKPFIGQRFKPGDFTVPFTIPNSRSYRIDYWYRTGTQWTYIAKPYTNGMTLTEGDAIDEVRVYPTDAVIGTYTYLPSGNISSESDQNGRVKFYEYDGMSRLSIVRDQYGNILKRICYNYYGQPETCGGGSYSNVAVTQVFTKQGCGIGFTPSSVPYTVPAGTYVADDQETANNLAYGDVQTNGQNYANQNGQCQCLGEDRAVINGRCEKGFKETFVDYVDGGTRCREGYWYRFSDGSHSIKYYGRYVACP</sequence>
<feature type="chain" id="PRO_5011708188" description="DUF5977 domain-containing protein" evidence="1">
    <location>
        <begin position="23"/>
        <end position="1359"/>
    </location>
</feature>
<evidence type="ECO:0000313" key="4">
    <source>
        <dbReference type="Proteomes" id="UP000199656"/>
    </source>
</evidence>
<evidence type="ECO:0000256" key="1">
    <source>
        <dbReference type="SAM" id="SignalP"/>
    </source>
</evidence>